<proteinExistence type="predicted"/>
<dbReference type="EMBL" id="RZHH01000009">
    <property type="protein sequence ID" value="RYJ07761.1"/>
    <property type="molecule type" value="Genomic_DNA"/>
</dbReference>
<dbReference type="AlphaFoldDB" id="A0A482SXY8"/>
<organism evidence="1 2">
    <name type="scientific">Halogeometricum borinquense</name>
    <dbReference type="NCBI Taxonomy" id="60847"/>
    <lineage>
        <taxon>Archaea</taxon>
        <taxon>Methanobacteriati</taxon>
        <taxon>Methanobacteriota</taxon>
        <taxon>Stenosarchaea group</taxon>
        <taxon>Halobacteria</taxon>
        <taxon>Halobacteriales</taxon>
        <taxon>Haloferacaceae</taxon>
        <taxon>Halogeometricum</taxon>
    </lineage>
</organism>
<dbReference type="RefSeq" id="WP_129786800.1">
    <property type="nucleotide sequence ID" value="NZ_RZHH01000009.1"/>
</dbReference>
<reference evidence="1 2" key="1">
    <citation type="submission" date="2018-12" db="EMBL/GenBank/DDBJ databases">
        <title>Genome analysis provides insights into bioremediation potentialities of Halogeometricum borinquense strain N11.</title>
        <authorList>
            <person name="Najjari A."/>
            <person name="Youssef N."/>
            <person name="Fhoula I."/>
            <person name="Ben Dhia O."/>
            <person name="Mahjoubi M."/>
            <person name="Ouzari H.I."/>
            <person name="Cherif A."/>
        </authorList>
    </citation>
    <scope>NUCLEOTIDE SEQUENCE [LARGE SCALE GENOMIC DNA]</scope>
    <source>
        <strain evidence="1 2">N11</strain>
    </source>
</reference>
<protein>
    <submittedName>
        <fullName evidence="1">Uncharacterized protein</fullName>
    </submittedName>
</protein>
<sequence>MRSQYLVMFTVALAVAGGMFAASGFNAVLGSSGGATGTLQDAVNSTGQGAVENSSRGGLQGDPRVEDDGTLIGFIVRSTQTVTNILGMVVMLPNTLINLGFPRWFASPIGNAIRIVASVGILQFAVGRVLR</sequence>
<comment type="caution">
    <text evidence="1">The sequence shown here is derived from an EMBL/GenBank/DDBJ whole genome shotgun (WGS) entry which is preliminary data.</text>
</comment>
<dbReference type="Proteomes" id="UP000294028">
    <property type="component" value="Unassembled WGS sequence"/>
</dbReference>
<evidence type="ECO:0000313" key="2">
    <source>
        <dbReference type="Proteomes" id="UP000294028"/>
    </source>
</evidence>
<accession>A0A482SXY8</accession>
<evidence type="ECO:0000313" key="1">
    <source>
        <dbReference type="EMBL" id="RYJ07761.1"/>
    </source>
</evidence>
<name>A0A482SXY8_9EURY</name>
<gene>
    <name evidence="1" type="ORF">ELS19_19795</name>
</gene>